<dbReference type="OrthoDB" id="15221at2759"/>
<dbReference type="Proteomes" id="UP000076078">
    <property type="component" value="Unassembled WGS sequence"/>
</dbReference>
<name>A0A151ZJ40_TIELA</name>
<organism evidence="1 2">
    <name type="scientific">Tieghemostelium lacteum</name>
    <name type="common">Slime mold</name>
    <name type="synonym">Dictyostelium lacteum</name>
    <dbReference type="NCBI Taxonomy" id="361077"/>
    <lineage>
        <taxon>Eukaryota</taxon>
        <taxon>Amoebozoa</taxon>
        <taxon>Evosea</taxon>
        <taxon>Eumycetozoa</taxon>
        <taxon>Dictyostelia</taxon>
        <taxon>Dictyosteliales</taxon>
        <taxon>Raperosteliaceae</taxon>
        <taxon>Tieghemostelium</taxon>
    </lineage>
</organism>
<dbReference type="AlphaFoldDB" id="A0A151ZJ40"/>
<dbReference type="EMBL" id="LODT01000023">
    <property type="protein sequence ID" value="KYQ93993.1"/>
    <property type="molecule type" value="Genomic_DNA"/>
</dbReference>
<evidence type="ECO:0000313" key="1">
    <source>
        <dbReference type="EMBL" id="KYQ93993.1"/>
    </source>
</evidence>
<protein>
    <submittedName>
        <fullName evidence="1">Uncharacterized protein</fullName>
    </submittedName>
</protein>
<reference evidence="1 2" key="1">
    <citation type="submission" date="2015-12" db="EMBL/GenBank/DDBJ databases">
        <title>Dictyostelia acquired genes for synthesis and detection of signals that induce cell-type specialization by lateral gene transfer from prokaryotes.</title>
        <authorList>
            <person name="Gloeckner G."/>
            <person name="Schaap P."/>
        </authorList>
    </citation>
    <scope>NUCLEOTIDE SEQUENCE [LARGE SCALE GENOMIC DNA]</scope>
    <source>
        <strain evidence="1 2">TK</strain>
    </source>
</reference>
<gene>
    <name evidence="1" type="ORF">DLAC_04888</name>
</gene>
<proteinExistence type="predicted"/>
<accession>A0A151ZJ40</accession>
<sequence length="75" mass="8579">MEVKDITVPGYFPAVTNECKESAAKFFMCIEKSLTYFNEDDKEGPKRGLTMCEKQLVEYTKCMNVSLSKGNERIL</sequence>
<keyword evidence="2" id="KW-1185">Reference proteome</keyword>
<comment type="caution">
    <text evidence="1">The sequence shown here is derived from an EMBL/GenBank/DDBJ whole genome shotgun (WGS) entry which is preliminary data.</text>
</comment>
<dbReference type="OMA" id="AKFFICI"/>
<dbReference type="InParanoid" id="A0A151ZJ40"/>
<evidence type="ECO:0000313" key="2">
    <source>
        <dbReference type="Proteomes" id="UP000076078"/>
    </source>
</evidence>